<reference evidence="1 2" key="1">
    <citation type="submission" date="2018-06" db="EMBL/GenBank/DDBJ databases">
        <authorList>
            <consortium name="Pathogen Informatics"/>
            <person name="Doyle S."/>
        </authorList>
    </citation>
    <scope>NUCLEOTIDE SEQUENCE [LARGE SCALE GENOMIC DNA]</scope>
    <source>
        <strain evidence="1 2">NCTC9504</strain>
    </source>
</reference>
<evidence type="ECO:0000313" key="1">
    <source>
        <dbReference type="EMBL" id="STV14299.1"/>
    </source>
</evidence>
<organism evidence="1 2">
    <name type="scientific">Klebsiella pneumoniae subsp. pneumoniae</name>
    <dbReference type="NCBI Taxonomy" id="72407"/>
    <lineage>
        <taxon>Bacteria</taxon>
        <taxon>Pseudomonadati</taxon>
        <taxon>Pseudomonadota</taxon>
        <taxon>Gammaproteobacteria</taxon>
        <taxon>Enterobacterales</taxon>
        <taxon>Enterobacteriaceae</taxon>
        <taxon>Klebsiella/Raoultella group</taxon>
        <taxon>Klebsiella</taxon>
        <taxon>Klebsiella pneumoniae complex</taxon>
    </lineage>
</organism>
<dbReference type="EMBL" id="UGMA01000005">
    <property type="protein sequence ID" value="STV14299.1"/>
    <property type="molecule type" value="Genomic_DNA"/>
</dbReference>
<protein>
    <submittedName>
        <fullName evidence="1">Uncharacterized protein</fullName>
    </submittedName>
</protein>
<proteinExistence type="predicted"/>
<name>A0A378AM52_KLEPN</name>
<dbReference type="Proteomes" id="UP000254020">
    <property type="component" value="Unassembled WGS sequence"/>
</dbReference>
<evidence type="ECO:0000313" key="2">
    <source>
        <dbReference type="Proteomes" id="UP000254020"/>
    </source>
</evidence>
<dbReference type="AlphaFoldDB" id="A0A378AM52"/>
<accession>A0A378AM52</accession>
<gene>
    <name evidence="1" type="ORF">NCTC9504_05799</name>
</gene>
<sequence length="34" mass="3784">MVKGYSERAVLHVVASNKPKITFTKTARIAGFMM</sequence>